<protein>
    <submittedName>
        <fullName evidence="2">Helix-turn-helix transcriptional regulator</fullName>
    </submittedName>
</protein>
<name>A0A5R9F1A2_9BACL</name>
<gene>
    <name evidence="2" type="ORF">FCL54_21715</name>
</gene>
<keyword evidence="1" id="KW-0238">DNA-binding</keyword>
<sequence length="199" mass="23502">MEFKQLDTYEVNSFEEMKVMSNPVRLTILNLFSDRQPRTNKQIAVELESHPANMHYHVKELARVGLLKLVDKKEVKGITEKYYLPVAKNIKLSWNKENDNKKTRIAKKQLRNAISELYLNDYWKANQRFAGTNSKNLKDIKEKIVDGAMTLHLTDEESEELVKELVALQKKWMERGKERDGTKEWKVFWTRFPSEKGEN</sequence>
<dbReference type="Gene3D" id="1.10.10.10">
    <property type="entry name" value="Winged helix-like DNA-binding domain superfamily/Winged helix DNA-binding domain"/>
    <property type="match status" value="1"/>
</dbReference>
<dbReference type="Proteomes" id="UP000308230">
    <property type="component" value="Unassembled WGS sequence"/>
</dbReference>
<dbReference type="OrthoDB" id="1691727at2"/>
<evidence type="ECO:0000313" key="2">
    <source>
        <dbReference type="EMBL" id="TLS35218.1"/>
    </source>
</evidence>
<dbReference type="Pfam" id="PF12840">
    <property type="entry name" value="HTH_20"/>
    <property type="match status" value="1"/>
</dbReference>
<proteinExistence type="predicted"/>
<dbReference type="SUPFAM" id="SSF46785">
    <property type="entry name" value="Winged helix' DNA-binding domain"/>
    <property type="match status" value="1"/>
</dbReference>
<evidence type="ECO:0000313" key="3">
    <source>
        <dbReference type="Proteomes" id="UP000308230"/>
    </source>
</evidence>
<dbReference type="AlphaFoldDB" id="A0A5R9F1A2"/>
<dbReference type="GO" id="GO:0003677">
    <property type="term" value="F:DNA binding"/>
    <property type="evidence" value="ECO:0007669"/>
    <property type="project" value="UniProtKB-KW"/>
</dbReference>
<accession>A0A5R9F1A2</accession>
<dbReference type="InterPro" id="IPR011991">
    <property type="entry name" value="ArsR-like_HTH"/>
</dbReference>
<dbReference type="RefSeq" id="WP_138129290.1">
    <property type="nucleotide sequence ID" value="NZ_SWLG01000026.1"/>
</dbReference>
<organism evidence="2 3">
    <name type="scientific">Exobacillus caeni</name>
    <dbReference type="NCBI Taxonomy" id="2574798"/>
    <lineage>
        <taxon>Bacteria</taxon>
        <taxon>Bacillati</taxon>
        <taxon>Bacillota</taxon>
        <taxon>Bacilli</taxon>
        <taxon>Bacillales</taxon>
        <taxon>Guptibacillaceae</taxon>
        <taxon>Exobacillus</taxon>
    </lineage>
</organism>
<comment type="caution">
    <text evidence="2">The sequence shown here is derived from an EMBL/GenBank/DDBJ whole genome shotgun (WGS) entry which is preliminary data.</text>
</comment>
<dbReference type="CDD" id="cd00090">
    <property type="entry name" value="HTH_ARSR"/>
    <property type="match status" value="1"/>
</dbReference>
<reference evidence="2 3" key="1">
    <citation type="submission" date="2019-04" db="EMBL/GenBank/DDBJ databases">
        <title>Bacillus caeni sp. nov., a bacterium isolated from mangrove sediment.</title>
        <authorList>
            <person name="Huang H."/>
            <person name="Mo K."/>
            <person name="Hu Y."/>
        </authorList>
    </citation>
    <scope>NUCLEOTIDE SEQUENCE [LARGE SCALE GENOMIC DNA]</scope>
    <source>
        <strain evidence="2 3">HB172195</strain>
    </source>
</reference>
<evidence type="ECO:0000256" key="1">
    <source>
        <dbReference type="ARBA" id="ARBA00023125"/>
    </source>
</evidence>
<dbReference type="InterPro" id="IPR036388">
    <property type="entry name" value="WH-like_DNA-bd_sf"/>
</dbReference>
<keyword evidence="3" id="KW-1185">Reference proteome</keyword>
<dbReference type="EMBL" id="SWLG01000026">
    <property type="protein sequence ID" value="TLS35218.1"/>
    <property type="molecule type" value="Genomic_DNA"/>
</dbReference>
<dbReference type="InterPro" id="IPR036390">
    <property type="entry name" value="WH_DNA-bd_sf"/>
</dbReference>